<dbReference type="Pfam" id="PF00528">
    <property type="entry name" value="BPD_transp_1"/>
    <property type="match status" value="1"/>
</dbReference>
<keyword evidence="12" id="KW-1185">Reference proteome</keyword>
<evidence type="ECO:0000256" key="2">
    <source>
        <dbReference type="ARBA" id="ARBA00007069"/>
    </source>
</evidence>
<gene>
    <name evidence="11" type="ORF">GCM10007898_29960</name>
</gene>
<evidence type="ECO:0000256" key="6">
    <source>
        <dbReference type="ARBA" id="ARBA00022692"/>
    </source>
</evidence>
<keyword evidence="3 9" id="KW-0813">Transport</keyword>
<evidence type="ECO:0000259" key="10">
    <source>
        <dbReference type="PROSITE" id="PS50928"/>
    </source>
</evidence>
<feature type="transmembrane region" description="Helical" evidence="9">
    <location>
        <begin position="25"/>
        <end position="51"/>
    </location>
</feature>
<keyword evidence="6 9" id="KW-0812">Transmembrane</keyword>
<dbReference type="PANTHER" id="PTHR30425:SF1">
    <property type="entry name" value="PHOSPHATE TRANSPORT SYSTEM PERMEASE PROTEIN PSTC"/>
    <property type="match status" value="1"/>
</dbReference>
<keyword evidence="4" id="KW-1003">Cell membrane</keyword>
<dbReference type="Proteomes" id="UP001156627">
    <property type="component" value="Unassembled WGS sequence"/>
</dbReference>
<sequence length="384" mass="41379">MSALSAEPIPRDTEHRSRTDARHDLIFRLALRFCALLVLAALLGAALSTLWGGRDVLFHDGLHFLLSSDWNPVENQFGALAPIVGTLVTSLIALILAVPVSFGIALFLTEIAPRWMRGPVGAAIELLAAIPSIIYGMWGLFVFVPFMSTYVEPWLSDYFGDASPSGGVQAVRLVIGTLILLIPTLPMFYGALHRWLHGMALTATALVLAISLSGALSYVLMFSVLPNLFNGPPLGLGLLTAGIVLAVMILPFISSVMREVFQTVPARLKESSYALGSTTWEVVWDIVLPYTRSAVIGGIFLGLGRALGETMAVTFVLGNSYNLTASLLMPGTSISSSIANEFNEAVGLHRSALIALGFLLFVVTFIVLLIARLMLRQLARKEGR</sequence>
<dbReference type="PROSITE" id="PS50928">
    <property type="entry name" value="ABC_TM1"/>
    <property type="match status" value="1"/>
</dbReference>
<feature type="transmembrane region" description="Helical" evidence="9">
    <location>
        <begin position="234"/>
        <end position="253"/>
    </location>
</feature>
<dbReference type="EMBL" id="BSOA01000034">
    <property type="protein sequence ID" value="GLQ89423.1"/>
    <property type="molecule type" value="Genomic_DNA"/>
</dbReference>
<keyword evidence="7 9" id="KW-1133">Transmembrane helix</keyword>
<evidence type="ECO:0000256" key="1">
    <source>
        <dbReference type="ARBA" id="ARBA00004651"/>
    </source>
</evidence>
<keyword evidence="8 9" id="KW-0472">Membrane</keyword>
<dbReference type="RefSeq" id="WP_284332856.1">
    <property type="nucleotide sequence ID" value="NZ_BSOA01000034.1"/>
</dbReference>
<dbReference type="Gene3D" id="1.10.3720.10">
    <property type="entry name" value="MetI-like"/>
    <property type="match status" value="2"/>
</dbReference>
<evidence type="ECO:0000256" key="4">
    <source>
        <dbReference type="ARBA" id="ARBA00022475"/>
    </source>
</evidence>
<name>A0ABQ5XE93_9GAMM</name>
<proteinExistence type="inferred from homology"/>
<evidence type="ECO:0000256" key="7">
    <source>
        <dbReference type="ARBA" id="ARBA00022989"/>
    </source>
</evidence>
<accession>A0ABQ5XE93</accession>
<dbReference type="CDD" id="cd06261">
    <property type="entry name" value="TM_PBP2"/>
    <property type="match status" value="1"/>
</dbReference>
<evidence type="ECO:0000256" key="9">
    <source>
        <dbReference type="RuleBase" id="RU363032"/>
    </source>
</evidence>
<evidence type="ECO:0000256" key="5">
    <source>
        <dbReference type="ARBA" id="ARBA00022592"/>
    </source>
</evidence>
<reference evidence="12" key="1">
    <citation type="journal article" date="2019" name="Int. J. Syst. Evol. Microbiol.">
        <title>The Global Catalogue of Microorganisms (GCM) 10K type strain sequencing project: providing services to taxonomists for standard genome sequencing and annotation.</title>
        <authorList>
            <consortium name="The Broad Institute Genomics Platform"/>
            <consortium name="The Broad Institute Genome Sequencing Center for Infectious Disease"/>
            <person name="Wu L."/>
            <person name="Ma J."/>
        </authorList>
    </citation>
    <scope>NUCLEOTIDE SEQUENCE [LARGE SCALE GENOMIC DNA]</scope>
    <source>
        <strain evidence="12">NBRC 111981</strain>
    </source>
</reference>
<feature type="transmembrane region" description="Helical" evidence="9">
    <location>
        <begin position="170"/>
        <end position="192"/>
    </location>
</feature>
<feature type="transmembrane region" description="Helical" evidence="9">
    <location>
        <begin position="199"/>
        <end position="222"/>
    </location>
</feature>
<dbReference type="InterPro" id="IPR035906">
    <property type="entry name" value="MetI-like_sf"/>
</dbReference>
<dbReference type="SUPFAM" id="SSF161098">
    <property type="entry name" value="MetI-like"/>
    <property type="match status" value="2"/>
</dbReference>
<feature type="transmembrane region" description="Helical" evidence="9">
    <location>
        <begin position="352"/>
        <end position="375"/>
    </location>
</feature>
<dbReference type="InterPro" id="IPR051124">
    <property type="entry name" value="Phosphate_Transport_Permease"/>
</dbReference>
<comment type="similarity">
    <text evidence="2">Belongs to the binding-protein-dependent transport system permease family. CysTW subfamily.</text>
</comment>
<evidence type="ECO:0000256" key="3">
    <source>
        <dbReference type="ARBA" id="ARBA00022448"/>
    </source>
</evidence>
<evidence type="ECO:0000256" key="8">
    <source>
        <dbReference type="ARBA" id="ARBA00023136"/>
    </source>
</evidence>
<protein>
    <submittedName>
        <fullName evidence="11">Phosphate transport system permease protein</fullName>
    </submittedName>
</protein>
<evidence type="ECO:0000313" key="12">
    <source>
        <dbReference type="Proteomes" id="UP001156627"/>
    </source>
</evidence>
<evidence type="ECO:0000313" key="11">
    <source>
        <dbReference type="EMBL" id="GLQ89423.1"/>
    </source>
</evidence>
<feature type="domain" description="ABC transmembrane type-1" evidence="10">
    <location>
        <begin position="83"/>
        <end position="371"/>
    </location>
</feature>
<feature type="transmembrane region" description="Helical" evidence="9">
    <location>
        <begin position="294"/>
        <end position="317"/>
    </location>
</feature>
<dbReference type="InterPro" id="IPR000515">
    <property type="entry name" value="MetI-like"/>
</dbReference>
<feature type="transmembrane region" description="Helical" evidence="9">
    <location>
        <begin position="120"/>
        <end position="150"/>
    </location>
</feature>
<comment type="subcellular location">
    <subcellularLocation>
        <location evidence="1 9">Cell membrane</location>
        <topology evidence="1 9">Multi-pass membrane protein</topology>
    </subcellularLocation>
</comment>
<comment type="caution">
    <text evidence="11">The sequence shown here is derived from an EMBL/GenBank/DDBJ whole genome shotgun (WGS) entry which is preliminary data.</text>
</comment>
<organism evidence="11 12">
    <name type="scientific">Dyella flagellata</name>
    <dbReference type="NCBI Taxonomy" id="1867833"/>
    <lineage>
        <taxon>Bacteria</taxon>
        <taxon>Pseudomonadati</taxon>
        <taxon>Pseudomonadota</taxon>
        <taxon>Gammaproteobacteria</taxon>
        <taxon>Lysobacterales</taxon>
        <taxon>Rhodanobacteraceae</taxon>
        <taxon>Dyella</taxon>
    </lineage>
</organism>
<feature type="transmembrane region" description="Helical" evidence="9">
    <location>
        <begin position="79"/>
        <end position="108"/>
    </location>
</feature>
<dbReference type="PANTHER" id="PTHR30425">
    <property type="entry name" value="PHOSPHATE TRANSPORT SYSTEM PERMEASE PROTEIN PST"/>
    <property type="match status" value="1"/>
</dbReference>
<keyword evidence="5" id="KW-0592">Phosphate transport</keyword>